<gene>
    <name evidence="2" type="ORF">SAMN06295916_1473</name>
</gene>
<evidence type="ECO:0000313" key="3">
    <source>
        <dbReference type="Proteomes" id="UP000197215"/>
    </source>
</evidence>
<accession>A0A212U1G9</accession>
<feature type="transmembrane region" description="Helical" evidence="1">
    <location>
        <begin position="17"/>
        <end position="36"/>
    </location>
</feature>
<keyword evidence="3" id="KW-1185">Reference proteome</keyword>
<proteinExistence type="predicted"/>
<keyword evidence="1" id="KW-0812">Transmembrane</keyword>
<keyword evidence="1" id="KW-0472">Membrane</keyword>
<dbReference type="EMBL" id="FYEX01000002">
    <property type="protein sequence ID" value="SNC72068.1"/>
    <property type="molecule type" value="Genomic_DNA"/>
</dbReference>
<protein>
    <submittedName>
        <fullName evidence="2">Uncharacterized protein</fullName>
    </submittedName>
</protein>
<dbReference type="Proteomes" id="UP000197215">
    <property type="component" value="Unassembled WGS sequence"/>
</dbReference>
<reference evidence="2 3" key="1">
    <citation type="submission" date="2017-06" db="EMBL/GenBank/DDBJ databases">
        <authorList>
            <person name="Kim H.J."/>
            <person name="Triplett B.A."/>
        </authorList>
    </citation>
    <scope>NUCLEOTIDE SEQUENCE [LARGE SCALE GENOMIC DNA]</scope>
    <source>
        <strain evidence="2 3">MWH-VicM1</strain>
    </source>
</reference>
<name>A0A212U1G9_9BURK</name>
<sequence length="50" mass="5430">MIAEVLLAFFLEGYSDLSAIILIIIISILLMLIGSYNSNKEGGKNGPNME</sequence>
<keyword evidence="1" id="KW-1133">Transmembrane helix</keyword>
<dbReference type="AlphaFoldDB" id="A0A212U1G9"/>
<organism evidence="2 3">
    <name type="scientific">Polynucleobacter victoriensis</name>
    <dbReference type="NCBI Taxonomy" id="2049319"/>
    <lineage>
        <taxon>Bacteria</taxon>
        <taxon>Pseudomonadati</taxon>
        <taxon>Pseudomonadota</taxon>
        <taxon>Betaproteobacteria</taxon>
        <taxon>Burkholderiales</taxon>
        <taxon>Burkholderiaceae</taxon>
        <taxon>Polynucleobacter</taxon>
    </lineage>
</organism>
<evidence type="ECO:0000313" key="2">
    <source>
        <dbReference type="EMBL" id="SNC72068.1"/>
    </source>
</evidence>
<evidence type="ECO:0000256" key="1">
    <source>
        <dbReference type="SAM" id="Phobius"/>
    </source>
</evidence>